<keyword evidence="2" id="KW-1185">Reference proteome</keyword>
<dbReference type="Proteomes" id="UP000276133">
    <property type="component" value="Unassembled WGS sequence"/>
</dbReference>
<comment type="caution">
    <text evidence="1">The sequence shown here is derived from an EMBL/GenBank/DDBJ whole genome shotgun (WGS) entry which is preliminary data.</text>
</comment>
<proteinExistence type="predicted"/>
<name>A0A3M7P9V0_BRAPC</name>
<evidence type="ECO:0000313" key="1">
    <source>
        <dbReference type="EMBL" id="RMZ95838.1"/>
    </source>
</evidence>
<sequence length="84" mass="10236">MIFKLGVLIRNLFNEGCLYSIYNFGYSSQKIKIDRVNYILVVYCYWEIKRDLFYCHRILALIRDRINYQKIRINTFPEADQTNN</sequence>
<organism evidence="1 2">
    <name type="scientific">Brachionus plicatilis</name>
    <name type="common">Marine rotifer</name>
    <name type="synonym">Brachionus muelleri</name>
    <dbReference type="NCBI Taxonomy" id="10195"/>
    <lineage>
        <taxon>Eukaryota</taxon>
        <taxon>Metazoa</taxon>
        <taxon>Spiralia</taxon>
        <taxon>Gnathifera</taxon>
        <taxon>Rotifera</taxon>
        <taxon>Eurotatoria</taxon>
        <taxon>Monogononta</taxon>
        <taxon>Pseudotrocha</taxon>
        <taxon>Ploima</taxon>
        <taxon>Brachionidae</taxon>
        <taxon>Brachionus</taxon>
    </lineage>
</organism>
<dbReference type="AlphaFoldDB" id="A0A3M7P9V0"/>
<dbReference type="EMBL" id="REGN01012330">
    <property type="protein sequence ID" value="RMZ95838.1"/>
    <property type="molecule type" value="Genomic_DNA"/>
</dbReference>
<reference evidence="1 2" key="1">
    <citation type="journal article" date="2018" name="Sci. Rep.">
        <title>Genomic signatures of local adaptation to the degree of environmental predictability in rotifers.</title>
        <authorList>
            <person name="Franch-Gras L."/>
            <person name="Hahn C."/>
            <person name="Garcia-Roger E.M."/>
            <person name="Carmona M.J."/>
            <person name="Serra M."/>
            <person name="Gomez A."/>
        </authorList>
    </citation>
    <scope>NUCLEOTIDE SEQUENCE [LARGE SCALE GENOMIC DNA]</scope>
    <source>
        <strain evidence="1">HYR1</strain>
    </source>
</reference>
<gene>
    <name evidence="1" type="ORF">BpHYR1_001667</name>
</gene>
<evidence type="ECO:0000313" key="2">
    <source>
        <dbReference type="Proteomes" id="UP000276133"/>
    </source>
</evidence>
<accession>A0A3M7P9V0</accession>
<protein>
    <submittedName>
        <fullName evidence="1">Uncharacterized protein</fullName>
    </submittedName>
</protein>